<sequence>MLLLETQSEDLKVTLKPIIVHNKRKQLGNIDFNVRHLIDCCLRINNRPPQKQQKSDEVRHEGWRTHNNAMAIESLNHYTCCASFPHLNGKEEKEKNIKKRKRIFAERKFVVRIYVVGHFVMSKLSNSSQYVSTSSTNKNRKMFFSILMND</sequence>
<proteinExistence type="predicted"/>
<keyword evidence="2" id="KW-1185">Reference proteome</keyword>
<gene>
    <name evidence="1" type="ORF">CLUMA_CG013023</name>
</gene>
<evidence type="ECO:0000313" key="1">
    <source>
        <dbReference type="EMBL" id="CRK99677.1"/>
    </source>
</evidence>
<dbReference type="EMBL" id="CVRI01000052">
    <property type="protein sequence ID" value="CRK99677.1"/>
    <property type="molecule type" value="Genomic_DNA"/>
</dbReference>
<organism evidence="1 2">
    <name type="scientific">Clunio marinus</name>
    <dbReference type="NCBI Taxonomy" id="568069"/>
    <lineage>
        <taxon>Eukaryota</taxon>
        <taxon>Metazoa</taxon>
        <taxon>Ecdysozoa</taxon>
        <taxon>Arthropoda</taxon>
        <taxon>Hexapoda</taxon>
        <taxon>Insecta</taxon>
        <taxon>Pterygota</taxon>
        <taxon>Neoptera</taxon>
        <taxon>Endopterygota</taxon>
        <taxon>Diptera</taxon>
        <taxon>Nematocera</taxon>
        <taxon>Chironomoidea</taxon>
        <taxon>Chironomidae</taxon>
        <taxon>Clunio</taxon>
    </lineage>
</organism>
<evidence type="ECO:0000313" key="2">
    <source>
        <dbReference type="Proteomes" id="UP000183832"/>
    </source>
</evidence>
<protein>
    <submittedName>
        <fullName evidence="1">CLUMA_CG013023, isoform A</fullName>
    </submittedName>
</protein>
<name>A0A1J1IHE9_9DIPT</name>
<dbReference type="Proteomes" id="UP000183832">
    <property type="component" value="Unassembled WGS sequence"/>
</dbReference>
<reference evidence="1 2" key="1">
    <citation type="submission" date="2015-04" db="EMBL/GenBank/DDBJ databases">
        <authorList>
            <person name="Syromyatnikov M.Y."/>
            <person name="Popov V.N."/>
        </authorList>
    </citation>
    <scope>NUCLEOTIDE SEQUENCE [LARGE SCALE GENOMIC DNA]</scope>
</reference>
<dbReference type="AlphaFoldDB" id="A0A1J1IHE9"/>
<accession>A0A1J1IHE9</accession>